<dbReference type="GO" id="GO:0016798">
    <property type="term" value="F:hydrolase activity, acting on glycosyl bonds"/>
    <property type="evidence" value="ECO:0007669"/>
    <property type="project" value="UniProtKB-KW"/>
</dbReference>
<keyword evidence="1" id="KW-0378">Hydrolase</keyword>
<evidence type="ECO:0008006" key="5">
    <source>
        <dbReference type="Google" id="ProtNLM"/>
    </source>
</evidence>
<dbReference type="EMBL" id="JABFRW010000028">
    <property type="protein sequence ID" value="NOT33079.1"/>
    <property type="molecule type" value="Genomic_DNA"/>
</dbReference>
<dbReference type="PANTHER" id="PTHR10357:SF210">
    <property type="entry name" value="MALTODEXTRIN GLUCOSIDASE"/>
    <property type="match status" value="1"/>
</dbReference>
<dbReference type="SUPFAM" id="SSF51445">
    <property type="entry name" value="(Trans)glycosidases"/>
    <property type="match status" value="1"/>
</dbReference>
<dbReference type="Proteomes" id="UP000580839">
    <property type="component" value="Unassembled WGS sequence"/>
</dbReference>
<dbReference type="Gene3D" id="2.60.40.1180">
    <property type="entry name" value="Golgi alpha-mannosidase II"/>
    <property type="match status" value="1"/>
</dbReference>
<gene>
    <name evidence="3" type="ORF">HOP12_02800</name>
</gene>
<evidence type="ECO:0000313" key="3">
    <source>
        <dbReference type="EMBL" id="NOT33079.1"/>
    </source>
</evidence>
<protein>
    <recommendedName>
        <fullName evidence="5">DUF3459 domain-containing protein</fullName>
    </recommendedName>
</protein>
<keyword evidence="2" id="KW-0326">Glycosidase</keyword>
<evidence type="ECO:0000313" key="4">
    <source>
        <dbReference type="Proteomes" id="UP000580839"/>
    </source>
</evidence>
<comment type="caution">
    <text evidence="3">The sequence shown here is derived from an EMBL/GenBank/DDBJ whole genome shotgun (WGS) entry which is preliminary data.</text>
</comment>
<dbReference type="Gene3D" id="3.20.20.80">
    <property type="entry name" value="Glycosidases"/>
    <property type="match status" value="1"/>
</dbReference>
<proteinExistence type="predicted"/>
<dbReference type="InterPro" id="IPR013780">
    <property type="entry name" value="Glyco_hydro_b"/>
</dbReference>
<reference evidence="3 4" key="1">
    <citation type="submission" date="2020-04" db="EMBL/GenBank/DDBJ databases">
        <title>Metagenomic profiling of ammonia- and methane-oxidizing microorganisms in a Dutch drinking water treatment plant.</title>
        <authorList>
            <person name="Poghosyan L."/>
            <person name="Leucker S."/>
        </authorList>
    </citation>
    <scope>NUCLEOTIDE SEQUENCE [LARGE SCALE GENOMIC DNA]</scope>
    <source>
        <strain evidence="3">S-RSF-IL-03</strain>
    </source>
</reference>
<sequence length="145" mass="15829">MTYVGAPHIYYGDEIAMEGGRDPDCRRPFLWGWQQAPRRVEMHHYYRKLATLRNANPALRTGTFRTLHAAGMVYGFERSDANATFVIALNASKAAAQMPLDLTARGGAVTATVAMTGATETWKPGASVSLPAETGRVFRIAKAGR</sequence>
<name>A0A849SV68_UNCEI</name>
<dbReference type="AlphaFoldDB" id="A0A849SV68"/>
<evidence type="ECO:0000256" key="1">
    <source>
        <dbReference type="ARBA" id="ARBA00022801"/>
    </source>
</evidence>
<dbReference type="PANTHER" id="PTHR10357">
    <property type="entry name" value="ALPHA-AMYLASE FAMILY MEMBER"/>
    <property type="match status" value="1"/>
</dbReference>
<organism evidence="3 4">
    <name type="scientific">Eiseniibacteriota bacterium</name>
    <dbReference type="NCBI Taxonomy" id="2212470"/>
    <lineage>
        <taxon>Bacteria</taxon>
        <taxon>Candidatus Eiseniibacteriota</taxon>
    </lineage>
</organism>
<dbReference type="InterPro" id="IPR017853">
    <property type="entry name" value="GH"/>
</dbReference>
<accession>A0A849SV68</accession>
<dbReference type="SUPFAM" id="SSF51011">
    <property type="entry name" value="Glycosyl hydrolase domain"/>
    <property type="match status" value="1"/>
</dbReference>
<evidence type="ECO:0000256" key="2">
    <source>
        <dbReference type="ARBA" id="ARBA00023295"/>
    </source>
</evidence>